<proteinExistence type="predicted"/>
<organism evidence="2 3">
    <name type="scientific">[Clostridium] polysaccharolyticum</name>
    <dbReference type="NCBI Taxonomy" id="29364"/>
    <lineage>
        <taxon>Bacteria</taxon>
        <taxon>Bacillati</taxon>
        <taxon>Bacillota</taxon>
        <taxon>Clostridia</taxon>
        <taxon>Lachnospirales</taxon>
        <taxon>Lachnospiraceae</taxon>
    </lineage>
</organism>
<dbReference type="GO" id="GO:0016757">
    <property type="term" value="F:glycosyltransferase activity"/>
    <property type="evidence" value="ECO:0007669"/>
    <property type="project" value="InterPro"/>
</dbReference>
<reference evidence="2 3" key="1">
    <citation type="submission" date="2016-10" db="EMBL/GenBank/DDBJ databases">
        <authorList>
            <person name="de Groot N.N."/>
        </authorList>
    </citation>
    <scope>NUCLEOTIDE SEQUENCE [LARGE SCALE GENOMIC DNA]</scope>
    <source>
        <strain evidence="2 3">DSM 1801</strain>
    </source>
</reference>
<evidence type="ECO:0000259" key="1">
    <source>
        <dbReference type="Pfam" id="PF00534"/>
    </source>
</evidence>
<evidence type="ECO:0000313" key="3">
    <source>
        <dbReference type="Proteomes" id="UP000199800"/>
    </source>
</evidence>
<keyword evidence="3" id="KW-1185">Reference proteome</keyword>
<dbReference type="STRING" id="29364.SAMN04487772_103126"/>
<accession>A0A1H9ZCA1</accession>
<dbReference type="Gene3D" id="3.40.50.2000">
    <property type="entry name" value="Glycogen Phosphorylase B"/>
    <property type="match status" value="2"/>
</dbReference>
<dbReference type="InterPro" id="IPR001296">
    <property type="entry name" value="Glyco_trans_1"/>
</dbReference>
<evidence type="ECO:0000313" key="2">
    <source>
        <dbReference type="EMBL" id="SES79170.1"/>
    </source>
</evidence>
<dbReference type="SUPFAM" id="SSF53756">
    <property type="entry name" value="UDP-Glycosyltransferase/glycogen phosphorylase"/>
    <property type="match status" value="1"/>
</dbReference>
<dbReference type="CDD" id="cd03801">
    <property type="entry name" value="GT4_PimA-like"/>
    <property type="match status" value="1"/>
</dbReference>
<dbReference type="RefSeq" id="WP_092476292.1">
    <property type="nucleotide sequence ID" value="NZ_FOHN01000003.1"/>
</dbReference>
<protein>
    <submittedName>
        <fullName evidence="2">Glycosyltransferase involved in cell wall bisynthesis</fullName>
    </submittedName>
</protein>
<dbReference type="InterPro" id="IPR050194">
    <property type="entry name" value="Glycosyltransferase_grp1"/>
</dbReference>
<sequence>MKVLIVTYGILPVPAVHGGAVETLTQFLIDENEKDHKIDFVVSTIYDKEVKQASKAYKNTSFVYSYTRRFYDLLVFLNRCIRKLTRKHTKLIEKSYLRKVRKYAKNNSIDYILIENCTDFVMPLSDLKIPMILHLHNDYLNADTPNAQKIADSCRAIITVSDFITKRVKTIEKTSEKTFTLLNSVNLSLFGREKYSKFRADYRREHGIKDDDIVIIFAGRLHETKGILELIQAFNKLKKRAYLLLVGGSWYGVNRKTRYVENVLSEIQNNERIILTGYINFKDMPKYYAIGDICAFPSVWEEPAGLVPLEAQASGLALLATDRGGINENCPADSGCLISFEHNEELVSKLSEQLNILCSDAEKRKDNVESGKRFVKDRGRERYLCDFMQILNKIIEM</sequence>
<feature type="domain" description="Glycosyl transferase family 1" evidence="1">
    <location>
        <begin position="200"/>
        <end position="372"/>
    </location>
</feature>
<dbReference type="AlphaFoldDB" id="A0A1H9ZCA1"/>
<dbReference type="PANTHER" id="PTHR45947">
    <property type="entry name" value="SULFOQUINOVOSYL TRANSFERASE SQD2"/>
    <property type="match status" value="1"/>
</dbReference>
<dbReference type="OrthoDB" id="9795068at2"/>
<dbReference type="PANTHER" id="PTHR45947:SF3">
    <property type="entry name" value="SULFOQUINOVOSYL TRANSFERASE SQD2"/>
    <property type="match status" value="1"/>
</dbReference>
<dbReference type="EMBL" id="FOHN01000003">
    <property type="protein sequence ID" value="SES79170.1"/>
    <property type="molecule type" value="Genomic_DNA"/>
</dbReference>
<dbReference type="Pfam" id="PF00534">
    <property type="entry name" value="Glycos_transf_1"/>
    <property type="match status" value="1"/>
</dbReference>
<keyword evidence="2" id="KW-0808">Transferase</keyword>
<dbReference type="Proteomes" id="UP000199800">
    <property type="component" value="Unassembled WGS sequence"/>
</dbReference>
<gene>
    <name evidence="2" type="ORF">SAMN04487772_103126</name>
</gene>
<name>A0A1H9ZCA1_9FIRM</name>